<protein>
    <submittedName>
        <fullName evidence="2">ABC transporter permease</fullName>
    </submittedName>
</protein>
<reference evidence="2 3" key="1">
    <citation type="submission" date="2024-02" db="EMBL/GenBank/DDBJ databases">
        <title>Seven novel Bacillus-like species.</title>
        <authorList>
            <person name="Liu G."/>
        </authorList>
    </citation>
    <scope>NUCLEOTIDE SEQUENCE [LARGE SCALE GENOMIC DNA]</scope>
    <source>
        <strain evidence="2 3">FJAT-52991</strain>
    </source>
</reference>
<dbReference type="Pfam" id="PF12730">
    <property type="entry name" value="ABC2_membrane_4"/>
    <property type="match status" value="1"/>
</dbReference>
<dbReference type="PANTHER" id="PTHR37305">
    <property type="entry name" value="INTEGRAL MEMBRANE PROTEIN-RELATED"/>
    <property type="match status" value="1"/>
</dbReference>
<feature type="transmembrane region" description="Helical" evidence="1">
    <location>
        <begin position="108"/>
        <end position="133"/>
    </location>
</feature>
<dbReference type="EMBL" id="CP147404">
    <property type="protein sequence ID" value="WXB93775.1"/>
    <property type="molecule type" value="Genomic_DNA"/>
</dbReference>
<dbReference type="CDD" id="cd21809">
    <property type="entry name" value="ABC-2_lan_permease-like"/>
    <property type="match status" value="1"/>
</dbReference>
<feature type="transmembrane region" description="Helical" evidence="1">
    <location>
        <begin position="222"/>
        <end position="241"/>
    </location>
</feature>
<feature type="transmembrane region" description="Helical" evidence="1">
    <location>
        <begin position="66"/>
        <end position="87"/>
    </location>
</feature>
<evidence type="ECO:0000313" key="3">
    <source>
        <dbReference type="Proteomes" id="UP001387364"/>
    </source>
</evidence>
<keyword evidence="1" id="KW-0812">Transmembrane</keyword>
<feature type="transmembrane region" description="Helical" evidence="1">
    <location>
        <begin position="18"/>
        <end position="36"/>
    </location>
</feature>
<gene>
    <name evidence="2" type="ORF">WDJ61_03750</name>
</gene>
<dbReference type="RefSeq" id="WP_338753260.1">
    <property type="nucleotide sequence ID" value="NZ_CP147404.1"/>
</dbReference>
<keyword evidence="1" id="KW-1133">Transmembrane helix</keyword>
<dbReference type="Proteomes" id="UP001387364">
    <property type="component" value="Chromosome"/>
</dbReference>
<proteinExistence type="predicted"/>
<name>A0ABZ2N853_9BACI</name>
<feature type="transmembrane region" description="Helical" evidence="1">
    <location>
        <begin position="177"/>
        <end position="196"/>
    </location>
</feature>
<evidence type="ECO:0000313" key="2">
    <source>
        <dbReference type="EMBL" id="WXB93775.1"/>
    </source>
</evidence>
<dbReference type="PANTHER" id="PTHR37305:SF1">
    <property type="entry name" value="MEMBRANE PROTEIN"/>
    <property type="match status" value="1"/>
</dbReference>
<feature type="transmembrane region" description="Helical" evidence="1">
    <location>
        <begin position="145"/>
        <end position="165"/>
    </location>
</feature>
<sequence length="247" mass="27905">MGIATLLKTELQKQKRGFLLLFLLLIPSGTTLAMFLDMNIRYDYLMSVAEKGSSSWDELKAENHAVLGWGTFLPLFISIIFFFIFQVEHQQSSWKALLSMPVHKSSVYLSKWLAGFIYTSLLIILNTAGLVLVGKIMEFPEAVDWSGYGMYVFNQIVLALAVITLQQWLSSWMKNPIYPVTIAFGGLICGTILSYSSEKLAKIFPYSYISLADGRLTEPSGVFMYSIIFTVLFLLIGSLQFRKKDIL</sequence>
<keyword evidence="3" id="KW-1185">Reference proteome</keyword>
<organism evidence="2 3">
    <name type="scientific">Bacillus kandeliae</name>
    <dbReference type="NCBI Taxonomy" id="3129297"/>
    <lineage>
        <taxon>Bacteria</taxon>
        <taxon>Bacillati</taxon>
        <taxon>Bacillota</taxon>
        <taxon>Bacilli</taxon>
        <taxon>Bacillales</taxon>
        <taxon>Bacillaceae</taxon>
        <taxon>Bacillus</taxon>
    </lineage>
</organism>
<keyword evidence="1" id="KW-0472">Membrane</keyword>
<evidence type="ECO:0000256" key="1">
    <source>
        <dbReference type="SAM" id="Phobius"/>
    </source>
</evidence>
<accession>A0ABZ2N853</accession>